<protein>
    <submittedName>
        <fullName evidence="1">Uncharacterized protein</fullName>
    </submittedName>
</protein>
<organism evidence="1">
    <name type="scientific">Anguilla anguilla</name>
    <name type="common">European freshwater eel</name>
    <name type="synonym">Muraena anguilla</name>
    <dbReference type="NCBI Taxonomy" id="7936"/>
    <lineage>
        <taxon>Eukaryota</taxon>
        <taxon>Metazoa</taxon>
        <taxon>Chordata</taxon>
        <taxon>Craniata</taxon>
        <taxon>Vertebrata</taxon>
        <taxon>Euteleostomi</taxon>
        <taxon>Actinopterygii</taxon>
        <taxon>Neopterygii</taxon>
        <taxon>Teleostei</taxon>
        <taxon>Anguilliformes</taxon>
        <taxon>Anguillidae</taxon>
        <taxon>Anguilla</taxon>
    </lineage>
</organism>
<dbReference type="AlphaFoldDB" id="A0A0E9SGI7"/>
<reference evidence="1" key="2">
    <citation type="journal article" date="2015" name="Fish Shellfish Immunol.">
        <title>Early steps in the European eel (Anguilla anguilla)-Vibrio vulnificus interaction in the gills: Role of the RtxA13 toxin.</title>
        <authorList>
            <person name="Callol A."/>
            <person name="Pajuelo D."/>
            <person name="Ebbesson L."/>
            <person name="Teles M."/>
            <person name="MacKenzie S."/>
            <person name="Amaro C."/>
        </authorList>
    </citation>
    <scope>NUCLEOTIDE SEQUENCE</scope>
</reference>
<evidence type="ECO:0000313" key="1">
    <source>
        <dbReference type="EMBL" id="JAH40499.1"/>
    </source>
</evidence>
<name>A0A0E9SGI7_ANGAN</name>
<proteinExistence type="predicted"/>
<dbReference type="EMBL" id="GBXM01068078">
    <property type="protein sequence ID" value="JAH40499.1"/>
    <property type="molecule type" value="Transcribed_RNA"/>
</dbReference>
<reference evidence="1" key="1">
    <citation type="submission" date="2014-11" db="EMBL/GenBank/DDBJ databases">
        <authorList>
            <person name="Amaro Gonzalez C."/>
        </authorList>
    </citation>
    <scope>NUCLEOTIDE SEQUENCE</scope>
</reference>
<accession>A0A0E9SGI7</accession>
<sequence length="33" mass="3779">MLHSLTIKEGEEICSRLQMVAAECELSCSYQIY</sequence>